<sequence length="90" mass="10135">MSSCKLKHKLVIGITLLFSSFATFHCFYTSSPTTANTLSHSLLLYNQIHPPTHTLSIERNMRPWRTLPLLADVRLCKAAVDRGNDGAHRN</sequence>
<proteinExistence type="predicted"/>
<reference evidence="2" key="1">
    <citation type="journal article" date="2017" name="Nature">
        <title>The sunflower genome provides insights into oil metabolism, flowering and Asterid evolution.</title>
        <authorList>
            <person name="Badouin H."/>
            <person name="Gouzy J."/>
            <person name="Grassa C.J."/>
            <person name="Murat F."/>
            <person name="Staton S.E."/>
            <person name="Cottret L."/>
            <person name="Lelandais-Briere C."/>
            <person name="Owens G.L."/>
            <person name="Carrere S."/>
            <person name="Mayjonade B."/>
            <person name="Legrand L."/>
            <person name="Gill N."/>
            <person name="Kane N.C."/>
            <person name="Bowers J.E."/>
            <person name="Hubner S."/>
            <person name="Bellec A."/>
            <person name="Berard A."/>
            <person name="Berges H."/>
            <person name="Blanchet N."/>
            <person name="Boniface M.C."/>
            <person name="Brunel D."/>
            <person name="Catrice O."/>
            <person name="Chaidir N."/>
            <person name="Claudel C."/>
            <person name="Donnadieu C."/>
            <person name="Faraut T."/>
            <person name="Fievet G."/>
            <person name="Helmstetter N."/>
            <person name="King M."/>
            <person name="Knapp S.J."/>
            <person name="Lai Z."/>
            <person name="Le Paslier M.C."/>
            <person name="Lippi Y."/>
            <person name="Lorenzon L."/>
            <person name="Mandel J.R."/>
            <person name="Marage G."/>
            <person name="Marchand G."/>
            <person name="Marquand E."/>
            <person name="Bret-Mestries E."/>
            <person name="Morien E."/>
            <person name="Nambeesan S."/>
            <person name="Nguyen T."/>
            <person name="Pegot-Espagnet P."/>
            <person name="Pouilly N."/>
            <person name="Raftis F."/>
            <person name="Sallet E."/>
            <person name="Schiex T."/>
            <person name="Thomas J."/>
            <person name="Vandecasteele C."/>
            <person name="Vares D."/>
            <person name="Vear F."/>
            <person name="Vautrin S."/>
            <person name="Crespi M."/>
            <person name="Mangin B."/>
            <person name="Burke J.M."/>
            <person name="Salse J."/>
            <person name="Munos S."/>
            <person name="Vincourt P."/>
            <person name="Rieseberg L.H."/>
            <person name="Langlade N.B."/>
        </authorList>
    </citation>
    <scope>NUCLEOTIDE SEQUENCE [LARGE SCALE GENOMIC DNA]</scope>
    <source>
        <strain evidence="2">cv. SF193</strain>
    </source>
</reference>
<evidence type="ECO:0000313" key="1">
    <source>
        <dbReference type="EMBL" id="OTF96034.1"/>
    </source>
</evidence>
<dbReference type="AlphaFoldDB" id="A0A251SB22"/>
<protein>
    <submittedName>
        <fullName evidence="1">Uncharacterized protein</fullName>
    </submittedName>
</protein>
<gene>
    <name evidence="1" type="ORF">HannXRQ_Chr15g0489671</name>
</gene>
<dbReference type="InParanoid" id="A0A251SB22"/>
<keyword evidence="2" id="KW-1185">Reference proteome</keyword>
<evidence type="ECO:0000313" key="2">
    <source>
        <dbReference type="Proteomes" id="UP000215914"/>
    </source>
</evidence>
<dbReference type="EMBL" id="CM007904">
    <property type="protein sequence ID" value="OTF96034.1"/>
    <property type="molecule type" value="Genomic_DNA"/>
</dbReference>
<accession>A0A251SB22</accession>
<organism evidence="1 2">
    <name type="scientific">Helianthus annuus</name>
    <name type="common">Common sunflower</name>
    <dbReference type="NCBI Taxonomy" id="4232"/>
    <lineage>
        <taxon>Eukaryota</taxon>
        <taxon>Viridiplantae</taxon>
        <taxon>Streptophyta</taxon>
        <taxon>Embryophyta</taxon>
        <taxon>Tracheophyta</taxon>
        <taxon>Spermatophyta</taxon>
        <taxon>Magnoliopsida</taxon>
        <taxon>eudicotyledons</taxon>
        <taxon>Gunneridae</taxon>
        <taxon>Pentapetalae</taxon>
        <taxon>asterids</taxon>
        <taxon>campanulids</taxon>
        <taxon>Asterales</taxon>
        <taxon>Asteraceae</taxon>
        <taxon>Asteroideae</taxon>
        <taxon>Heliantheae alliance</taxon>
        <taxon>Heliantheae</taxon>
        <taxon>Helianthus</taxon>
    </lineage>
</organism>
<dbReference type="Proteomes" id="UP000215914">
    <property type="component" value="Chromosome 15"/>
</dbReference>
<name>A0A251SB22_HELAN</name>